<protein>
    <submittedName>
        <fullName evidence="1">Uncharacterized protein</fullName>
    </submittedName>
</protein>
<proteinExistence type="predicted"/>
<gene>
    <name evidence="1" type="ORF">HPB50_010392</name>
</gene>
<comment type="caution">
    <text evidence="1">The sequence shown here is derived from an EMBL/GenBank/DDBJ whole genome shotgun (WGS) entry which is preliminary data.</text>
</comment>
<sequence length="807" mass="90402">MAESPRTPRRASSASRQQQRSDAYSEDYINMLLNLCKFTKPTFEDVRRILNELHNILGDPRPNRIARATAASAQASSSPTSTATGSPSRSSEGGRTCRKGEGDDVPYGGGEEGSAYPCAWTPHKSCWLKGEIPAWNAELAKGCFELHPDRCGEFAISGYAWDKAVPPTKLDLLRTSLVVHLLVRQHRCVRRVVVDFELGRIEQGLLWNAVETGVAALTRLDCIESKELQSEFLLRPTSAICCLRFLGFLYFERVRFNSEAATALSGFLTTTETLETLVLKNVEVPDENDANALMESLASNKTLKKLIVSGALLQIRDGHAFADILAKTSFEHLEVEGGGLFTASSLVAGAVVSPNLKSLKLSQCSLYKAIKETLSKALTQKPLADAFRDLSLEKPACRLESLELNGLYGYQDTLQQAYASLIGGVLIHLKITDCQLSKVFATLAAQALRRDARLVTLDLRRNPIDVQGFEQIIAAMTEDNKTLLKLAIDVKAQGHVDAMRMKNAYDMIEKFNLSSRLELRWEDPDAEIFSRGDELCKSSTARLTVERADIAARLEVVANSRKIREARIDCGYVASATTIAILNDFPPAVRFLRDLHLSIEQPEQVWADVLESLKGQRSIRKLKLSNFVCESSAAKPLQELVEHNPRLNALTISHRGDDPAFVCAKLKEVVKYSRYLVELRVERDHVNYANDYGTKSILRNNMLFVHVGVRFVLGSCNWRHAWAFENVHHTESLRMVLTRDFTHDYDKTLELVDRARKRLPYEYFIITRIVNKRVTCVPSDKCTLDMLDVDLLARVCSFLKVNDVKFV</sequence>
<accession>A0ACB7RJ71</accession>
<dbReference type="EMBL" id="CM023489">
    <property type="protein sequence ID" value="KAH6922175.1"/>
    <property type="molecule type" value="Genomic_DNA"/>
</dbReference>
<name>A0ACB7RJ71_HYAAI</name>
<reference evidence="1" key="1">
    <citation type="submission" date="2020-05" db="EMBL/GenBank/DDBJ databases">
        <title>Large-scale comparative analyses of tick genomes elucidate their genetic diversity and vector capacities.</title>
        <authorList>
            <person name="Jia N."/>
            <person name="Wang J."/>
            <person name="Shi W."/>
            <person name="Du L."/>
            <person name="Sun Y."/>
            <person name="Zhan W."/>
            <person name="Jiang J."/>
            <person name="Wang Q."/>
            <person name="Zhang B."/>
            <person name="Ji P."/>
            <person name="Sakyi L.B."/>
            <person name="Cui X."/>
            <person name="Yuan T."/>
            <person name="Jiang B."/>
            <person name="Yang W."/>
            <person name="Lam T.T.-Y."/>
            <person name="Chang Q."/>
            <person name="Ding S."/>
            <person name="Wang X."/>
            <person name="Zhu J."/>
            <person name="Ruan X."/>
            <person name="Zhao L."/>
            <person name="Wei J."/>
            <person name="Que T."/>
            <person name="Du C."/>
            <person name="Cheng J."/>
            <person name="Dai P."/>
            <person name="Han X."/>
            <person name="Huang E."/>
            <person name="Gao Y."/>
            <person name="Liu J."/>
            <person name="Shao H."/>
            <person name="Ye R."/>
            <person name="Li L."/>
            <person name="Wei W."/>
            <person name="Wang X."/>
            <person name="Wang C."/>
            <person name="Yang T."/>
            <person name="Huo Q."/>
            <person name="Li W."/>
            <person name="Guo W."/>
            <person name="Chen H."/>
            <person name="Zhou L."/>
            <person name="Ni X."/>
            <person name="Tian J."/>
            <person name="Zhou Y."/>
            <person name="Sheng Y."/>
            <person name="Liu T."/>
            <person name="Pan Y."/>
            <person name="Xia L."/>
            <person name="Li J."/>
            <person name="Zhao F."/>
            <person name="Cao W."/>
        </authorList>
    </citation>
    <scope>NUCLEOTIDE SEQUENCE</scope>
    <source>
        <strain evidence="1">Hyas-2018</strain>
    </source>
</reference>
<evidence type="ECO:0000313" key="1">
    <source>
        <dbReference type="EMBL" id="KAH6922175.1"/>
    </source>
</evidence>
<dbReference type="Proteomes" id="UP000821845">
    <property type="component" value="Chromosome 9"/>
</dbReference>
<organism evidence="1 2">
    <name type="scientific">Hyalomma asiaticum</name>
    <name type="common">Tick</name>
    <dbReference type="NCBI Taxonomy" id="266040"/>
    <lineage>
        <taxon>Eukaryota</taxon>
        <taxon>Metazoa</taxon>
        <taxon>Ecdysozoa</taxon>
        <taxon>Arthropoda</taxon>
        <taxon>Chelicerata</taxon>
        <taxon>Arachnida</taxon>
        <taxon>Acari</taxon>
        <taxon>Parasitiformes</taxon>
        <taxon>Ixodida</taxon>
        <taxon>Ixodoidea</taxon>
        <taxon>Ixodidae</taxon>
        <taxon>Hyalomminae</taxon>
        <taxon>Hyalomma</taxon>
    </lineage>
</organism>
<evidence type="ECO:0000313" key="2">
    <source>
        <dbReference type="Proteomes" id="UP000821845"/>
    </source>
</evidence>
<keyword evidence="2" id="KW-1185">Reference proteome</keyword>